<dbReference type="AlphaFoldDB" id="A0A1Y5I032"/>
<evidence type="ECO:0000313" key="7">
    <source>
        <dbReference type="EMBL" id="OUS42037.1"/>
    </source>
</evidence>
<name>A0A1Y5I032_OSTTA</name>
<keyword evidence="4 5" id="KW-0472">Membrane</keyword>
<accession>A0A1Y5I032</accession>
<dbReference type="InterPro" id="IPR007667">
    <property type="entry name" value="Hypoxia_induced_domain"/>
</dbReference>
<proteinExistence type="predicted"/>
<feature type="domain" description="HIG1" evidence="6">
    <location>
        <begin position="1"/>
        <end position="75"/>
    </location>
</feature>
<gene>
    <name evidence="7" type="ORF">BE221DRAFT_142756</name>
</gene>
<dbReference type="EMBL" id="KZ155839">
    <property type="protein sequence ID" value="OUS42037.1"/>
    <property type="molecule type" value="Genomic_DNA"/>
</dbReference>
<sequence length="96" mass="9961">MSSLTRGAQLKVIFGGWACFLGAGFAVQSLSSSAGKKTSMKLIHSRLYAQAATLSALGLAAASDMWTRSEKEAAAVAKRGTSALPGLKIFIKNKVA</sequence>
<dbReference type="Pfam" id="PF04588">
    <property type="entry name" value="HIG_1_N"/>
    <property type="match status" value="1"/>
</dbReference>
<dbReference type="GO" id="GO:0005739">
    <property type="term" value="C:mitochondrion"/>
    <property type="evidence" value="ECO:0007669"/>
    <property type="project" value="UniProtKB-SubCell"/>
</dbReference>
<keyword evidence="3 5" id="KW-1133">Transmembrane helix</keyword>
<evidence type="ECO:0000256" key="5">
    <source>
        <dbReference type="SAM" id="Phobius"/>
    </source>
</evidence>
<reference evidence="7" key="1">
    <citation type="submission" date="2017-04" db="EMBL/GenBank/DDBJ databases">
        <title>Population genomics of picophytoplankton unveils novel chromosome hypervariability.</title>
        <authorList>
            <consortium name="DOE Joint Genome Institute"/>
            <person name="Blanc-Mathieu R."/>
            <person name="Krasovec M."/>
            <person name="Hebrard M."/>
            <person name="Yau S."/>
            <person name="Desgranges E."/>
            <person name="Martin J."/>
            <person name="Schackwitz W."/>
            <person name="Kuo A."/>
            <person name="Salin G."/>
            <person name="Donnadieu C."/>
            <person name="Desdevises Y."/>
            <person name="Sanchez-Ferandin S."/>
            <person name="Moreau H."/>
            <person name="Rivals E."/>
            <person name="Grigoriev I.V."/>
            <person name="Grimsley N."/>
            <person name="Eyre-Walker A."/>
            <person name="Piganeau G."/>
        </authorList>
    </citation>
    <scope>NUCLEOTIDE SEQUENCE [LARGE SCALE GENOMIC DNA]</scope>
    <source>
        <strain evidence="7">RCC 1115</strain>
    </source>
</reference>
<dbReference type="Proteomes" id="UP000195557">
    <property type="component" value="Unassembled WGS sequence"/>
</dbReference>
<keyword evidence="2 5" id="KW-0812">Transmembrane</keyword>
<evidence type="ECO:0000259" key="6">
    <source>
        <dbReference type="PROSITE" id="PS51503"/>
    </source>
</evidence>
<protein>
    <recommendedName>
        <fullName evidence="6">HIG1 domain-containing protein</fullName>
    </recommendedName>
</protein>
<dbReference type="PROSITE" id="PS51503">
    <property type="entry name" value="HIG1"/>
    <property type="match status" value="1"/>
</dbReference>
<evidence type="ECO:0000256" key="2">
    <source>
        <dbReference type="ARBA" id="ARBA00022692"/>
    </source>
</evidence>
<organism evidence="7">
    <name type="scientific">Ostreococcus tauri</name>
    <name type="common">Marine green alga</name>
    <dbReference type="NCBI Taxonomy" id="70448"/>
    <lineage>
        <taxon>Eukaryota</taxon>
        <taxon>Viridiplantae</taxon>
        <taxon>Chlorophyta</taxon>
        <taxon>Mamiellophyceae</taxon>
        <taxon>Mamiellales</taxon>
        <taxon>Bathycoccaceae</taxon>
        <taxon>Ostreococcus</taxon>
    </lineage>
</organism>
<feature type="transmembrane region" description="Helical" evidence="5">
    <location>
        <begin position="12"/>
        <end position="31"/>
    </location>
</feature>
<evidence type="ECO:0000256" key="4">
    <source>
        <dbReference type="ARBA" id="ARBA00023136"/>
    </source>
</evidence>
<dbReference type="Gene3D" id="6.10.140.1320">
    <property type="match status" value="1"/>
</dbReference>
<comment type="subcellular location">
    <subcellularLocation>
        <location evidence="1">Mitochondrion</location>
    </subcellularLocation>
</comment>
<evidence type="ECO:0000256" key="3">
    <source>
        <dbReference type="ARBA" id="ARBA00022989"/>
    </source>
</evidence>
<evidence type="ECO:0000256" key="1">
    <source>
        <dbReference type="ARBA" id="ARBA00004173"/>
    </source>
</evidence>